<name>A0A8B7Z6E5_ACAPL</name>
<evidence type="ECO:0000256" key="6">
    <source>
        <dbReference type="ARBA" id="ARBA00022729"/>
    </source>
</evidence>
<dbReference type="PRINTS" id="PR00740">
    <property type="entry name" value="GLHYDRLASE27"/>
</dbReference>
<dbReference type="InterPro" id="IPR017853">
    <property type="entry name" value="GH"/>
</dbReference>
<keyword evidence="8" id="KW-0443">Lipid metabolism</keyword>
<comment type="subcellular location">
    <subcellularLocation>
        <location evidence="2">Lysosome</location>
    </subcellularLocation>
</comment>
<dbReference type="GO" id="GO:0005764">
    <property type="term" value="C:lysosome"/>
    <property type="evidence" value="ECO:0007669"/>
    <property type="project" value="UniProtKB-SubCell"/>
</dbReference>
<dbReference type="InterPro" id="IPR041233">
    <property type="entry name" value="Melibiase_C"/>
</dbReference>
<evidence type="ECO:0000256" key="8">
    <source>
        <dbReference type="ARBA" id="ARBA00023098"/>
    </source>
</evidence>
<dbReference type="FunFam" id="3.20.20.70:FF:000070">
    <property type="entry name" value="Alpha-galactosidase"/>
    <property type="match status" value="1"/>
</dbReference>
<dbReference type="GO" id="GO:0016020">
    <property type="term" value="C:membrane"/>
    <property type="evidence" value="ECO:0007669"/>
    <property type="project" value="GOC"/>
</dbReference>
<evidence type="ECO:0000313" key="16">
    <source>
        <dbReference type="Proteomes" id="UP000694845"/>
    </source>
</evidence>
<keyword evidence="6 14" id="KW-0732">Signal</keyword>
<dbReference type="OrthoDB" id="5795902at2759"/>
<dbReference type="InterPro" id="IPR013785">
    <property type="entry name" value="Aldolase_TIM"/>
</dbReference>
<dbReference type="AlphaFoldDB" id="A0A8B7Z6E5"/>
<sequence>MSGKLAVVVYLLGVFCLTLEALDNGLARTPPMGWLTWEHFKCNTNCKTNPKNCVSENLMMEMADRMAADGYKDAGYEYVNLDDCWSARQRDSQGRLQGDPDRFPSGMKALSDYIHSQGLKFGIYGDYGTKTCSGFPGSWGHFELDAQTFADWGVDMLKFDSCSSNVTTYSKGYPEMSNALNATGRPILFDCKWPFVLRHYGMKINYTLIAEYCNTWRNFWDVHEKWSSILMIVDYYALNQDTLIAAAGPGHFNDPDMLVVGDSGLTVDQAQAQFAMWAILAAPLLMANDLRNISTPRSNILLNKEVIAVNQDPLGIMGRLVLQFSDRVDVWVKPLSRWQEWAVVILNRYLAPQMVSLSLHQLGLKTLSSYRLRDILSHSDIGLRDSSKMYKYTIPATGTLMMHAQP</sequence>
<dbReference type="InterPro" id="IPR000111">
    <property type="entry name" value="Glyco_hydro_27/36_CS"/>
</dbReference>
<evidence type="ECO:0000256" key="5">
    <source>
        <dbReference type="ARBA" id="ARBA00012755"/>
    </source>
</evidence>
<dbReference type="GO" id="GO:0016139">
    <property type="term" value="P:glycoside catabolic process"/>
    <property type="evidence" value="ECO:0007669"/>
    <property type="project" value="TreeGrafter"/>
</dbReference>
<comment type="subunit">
    <text evidence="4 13">Homodimer.</text>
</comment>
<proteinExistence type="inferred from homology"/>
<feature type="signal peptide" evidence="14">
    <location>
        <begin position="1"/>
        <end position="21"/>
    </location>
</feature>
<dbReference type="SUPFAM" id="SSF51445">
    <property type="entry name" value="(Trans)glycosidases"/>
    <property type="match status" value="1"/>
</dbReference>
<evidence type="ECO:0000256" key="1">
    <source>
        <dbReference type="ARBA" id="ARBA00001255"/>
    </source>
</evidence>
<dbReference type="Gene3D" id="2.60.40.1180">
    <property type="entry name" value="Golgi alpha-mannosidase II"/>
    <property type="match status" value="1"/>
</dbReference>
<evidence type="ECO:0000313" key="17">
    <source>
        <dbReference type="RefSeq" id="XP_022098911.1"/>
    </source>
</evidence>
<dbReference type="EC" id="3.2.1.-" evidence="13"/>
<dbReference type="Proteomes" id="UP000694845">
    <property type="component" value="Unplaced"/>
</dbReference>
<evidence type="ECO:0000256" key="2">
    <source>
        <dbReference type="ARBA" id="ARBA00004371"/>
    </source>
</evidence>
<dbReference type="KEGG" id="aplc:110983725"/>
<dbReference type="InterPro" id="IPR013780">
    <property type="entry name" value="Glyco_hydro_b"/>
</dbReference>
<dbReference type="RefSeq" id="XP_022098911.1">
    <property type="nucleotide sequence ID" value="XM_022243219.1"/>
</dbReference>
<comment type="catalytic activity">
    <reaction evidence="1">
        <text>Hydrolysis of terminal, non-reducing alpha-D-galactose residues in alpha-D-galactosides, including galactose oligosaccharides, galactomannans and galactolipids.</text>
        <dbReference type="EC" id="3.2.1.22"/>
    </reaction>
</comment>
<gene>
    <name evidence="17" type="primary">LOC110983725</name>
</gene>
<comment type="similarity">
    <text evidence="3 13">Belongs to the glycosyl hydrolase 27 family.</text>
</comment>
<evidence type="ECO:0000256" key="3">
    <source>
        <dbReference type="ARBA" id="ARBA00009743"/>
    </source>
</evidence>
<dbReference type="GO" id="GO:0019377">
    <property type="term" value="P:glycolipid catabolic process"/>
    <property type="evidence" value="ECO:0007669"/>
    <property type="project" value="UniProtKB-ARBA"/>
</dbReference>
<dbReference type="Pfam" id="PF17801">
    <property type="entry name" value="Melibiase_C"/>
    <property type="match status" value="1"/>
</dbReference>
<dbReference type="PANTHER" id="PTHR11452">
    <property type="entry name" value="ALPHA-GALACTOSIDASE/ALPHA-N-ACETYLGALACTOSAMINIDASE"/>
    <property type="match status" value="1"/>
</dbReference>
<protein>
    <recommendedName>
        <fullName evidence="5 13">Alpha-galactosidase</fullName>
        <ecNumber evidence="13">3.2.1.-</ecNumber>
    </recommendedName>
</protein>
<evidence type="ECO:0000256" key="14">
    <source>
        <dbReference type="SAM" id="SignalP"/>
    </source>
</evidence>
<accession>A0A8B7Z6E5</accession>
<keyword evidence="7 13" id="KW-0378">Hydrolase</keyword>
<reference evidence="17" key="1">
    <citation type="submission" date="2025-08" db="UniProtKB">
        <authorList>
            <consortium name="RefSeq"/>
        </authorList>
    </citation>
    <scope>IDENTIFICATION</scope>
</reference>
<dbReference type="GO" id="GO:0004557">
    <property type="term" value="F:alpha-galactosidase activity"/>
    <property type="evidence" value="ECO:0007669"/>
    <property type="project" value="UniProtKB-EC"/>
</dbReference>
<evidence type="ECO:0000256" key="9">
    <source>
        <dbReference type="ARBA" id="ARBA00023157"/>
    </source>
</evidence>
<evidence type="ECO:0000256" key="12">
    <source>
        <dbReference type="ARBA" id="ARBA00023295"/>
    </source>
</evidence>
<dbReference type="Gene3D" id="3.20.20.70">
    <property type="entry name" value="Aldolase class I"/>
    <property type="match status" value="1"/>
</dbReference>
<keyword evidence="10" id="KW-0325">Glycoprotein</keyword>
<keyword evidence="11" id="KW-0458">Lysosome</keyword>
<keyword evidence="9 13" id="KW-1015">Disulfide bond</keyword>
<dbReference type="PANTHER" id="PTHR11452:SF83">
    <property type="entry name" value="ALPHA-GALACTOSIDASE"/>
    <property type="match status" value="1"/>
</dbReference>
<feature type="domain" description="Alpha galactosidase C-terminal" evidence="15">
    <location>
        <begin position="326"/>
        <end position="402"/>
    </location>
</feature>
<dbReference type="PROSITE" id="PS00512">
    <property type="entry name" value="ALPHA_GALACTOSIDASE"/>
    <property type="match status" value="1"/>
</dbReference>
<evidence type="ECO:0000256" key="10">
    <source>
        <dbReference type="ARBA" id="ARBA00023180"/>
    </source>
</evidence>
<evidence type="ECO:0000256" key="13">
    <source>
        <dbReference type="RuleBase" id="RU361168"/>
    </source>
</evidence>
<dbReference type="CDD" id="cd14792">
    <property type="entry name" value="GH27"/>
    <property type="match status" value="1"/>
</dbReference>
<keyword evidence="16" id="KW-1185">Reference proteome</keyword>
<evidence type="ECO:0000259" key="15">
    <source>
        <dbReference type="Pfam" id="PF17801"/>
    </source>
</evidence>
<dbReference type="InterPro" id="IPR002241">
    <property type="entry name" value="Glyco_hydro_27"/>
</dbReference>
<evidence type="ECO:0000256" key="11">
    <source>
        <dbReference type="ARBA" id="ARBA00023228"/>
    </source>
</evidence>
<dbReference type="OMA" id="FGLYHDI"/>
<evidence type="ECO:0000256" key="7">
    <source>
        <dbReference type="ARBA" id="ARBA00022801"/>
    </source>
</evidence>
<dbReference type="Pfam" id="PF16499">
    <property type="entry name" value="Melibiase_2"/>
    <property type="match status" value="1"/>
</dbReference>
<evidence type="ECO:0000256" key="4">
    <source>
        <dbReference type="ARBA" id="ARBA00011738"/>
    </source>
</evidence>
<keyword evidence="12 13" id="KW-0326">Glycosidase</keyword>
<dbReference type="SUPFAM" id="SSF51011">
    <property type="entry name" value="Glycosyl hydrolase domain"/>
    <property type="match status" value="1"/>
</dbReference>
<dbReference type="GeneID" id="110983725"/>
<organism evidence="16 17">
    <name type="scientific">Acanthaster planci</name>
    <name type="common">Crown-of-thorns starfish</name>
    <dbReference type="NCBI Taxonomy" id="133434"/>
    <lineage>
        <taxon>Eukaryota</taxon>
        <taxon>Metazoa</taxon>
        <taxon>Echinodermata</taxon>
        <taxon>Eleutherozoa</taxon>
        <taxon>Asterozoa</taxon>
        <taxon>Asteroidea</taxon>
        <taxon>Valvatacea</taxon>
        <taxon>Valvatida</taxon>
        <taxon>Acanthasteridae</taxon>
        <taxon>Acanthaster</taxon>
    </lineage>
</organism>
<dbReference type="GO" id="GO:0009311">
    <property type="term" value="P:oligosaccharide metabolic process"/>
    <property type="evidence" value="ECO:0007669"/>
    <property type="project" value="TreeGrafter"/>
</dbReference>
<feature type="chain" id="PRO_5034900148" description="Alpha-galactosidase" evidence="14">
    <location>
        <begin position="22"/>
        <end position="406"/>
    </location>
</feature>